<organism evidence="15 16">
    <name type="scientific">Microbacterium foliorum</name>
    <dbReference type="NCBI Taxonomy" id="104336"/>
    <lineage>
        <taxon>Bacteria</taxon>
        <taxon>Bacillati</taxon>
        <taxon>Actinomycetota</taxon>
        <taxon>Actinomycetes</taxon>
        <taxon>Micrococcales</taxon>
        <taxon>Microbacteriaceae</taxon>
        <taxon>Microbacterium</taxon>
    </lineage>
</organism>
<dbReference type="PATRIC" id="fig|104336.4.peg.1614"/>
<feature type="binding site" evidence="12">
    <location>
        <begin position="34"/>
        <end position="38"/>
    </location>
    <ligand>
        <name>substrate</name>
    </ligand>
</feature>
<evidence type="ECO:0000256" key="9">
    <source>
        <dbReference type="ARBA" id="ARBA00022842"/>
    </source>
</evidence>
<dbReference type="GO" id="GO:0019303">
    <property type="term" value="P:D-ribose catabolic process"/>
    <property type="evidence" value="ECO:0007669"/>
    <property type="project" value="UniProtKB-UniRule"/>
</dbReference>
<feature type="active site" description="Proton acceptor" evidence="12">
    <location>
        <position position="248"/>
    </location>
</feature>
<sequence length="305" mass="29783">MLGSANHDTSVSMPRIPGPGETILATGAASGPGGKGLNQAVAAARSGASTTFVGAVGDDEAGERLRGVLIEEGVRAGLSVSERPTGTAFVMVADDGENAIVVVAGANGDGAAITAEAASALASAGSGDLVLAQLEVPLDAVLSAFRSAKERGATTVLNAAPSRPLSDDQLALVDVLIVNQHECLDLAGAPVEGVGGAAVADAARLLAARVGTVVVTLGSEGALVLSAGEATRIPAFPVTAVDTTAAGDTFCGALVSRLAAGDPLAAAVPFASAAAALCVQRSGAAASAPRLDEIMELLESRAWSA</sequence>
<evidence type="ECO:0000259" key="14">
    <source>
        <dbReference type="Pfam" id="PF00294"/>
    </source>
</evidence>
<feature type="binding site" evidence="12">
    <location>
        <position position="278"/>
    </location>
    <ligand>
        <name>K(+)</name>
        <dbReference type="ChEBI" id="CHEBI:29103"/>
    </ligand>
</feature>
<evidence type="ECO:0000256" key="12">
    <source>
        <dbReference type="HAMAP-Rule" id="MF_01987"/>
    </source>
</evidence>
<keyword evidence="10 12" id="KW-0630">Potassium</keyword>
<feature type="binding site" evidence="12">
    <location>
        <position position="248"/>
    </location>
    <ligand>
        <name>substrate</name>
    </ligand>
</feature>
<keyword evidence="7 12" id="KW-0418">Kinase</keyword>
<evidence type="ECO:0000313" key="16">
    <source>
        <dbReference type="Proteomes" id="UP000033572"/>
    </source>
</evidence>
<proteinExistence type="inferred from homology"/>
<evidence type="ECO:0000256" key="11">
    <source>
        <dbReference type="ARBA" id="ARBA00023277"/>
    </source>
</evidence>
<comment type="activity regulation">
    <text evidence="12">Activated by a monovalent cation that binds near, but not in, the active site. The most likely occupant of the site in vivo is potassium. Ion binding induces a conformational change that may alter substrate affinity.</text>
</comment>
<feature type="binding site" evidence="12">
    <location>
        <position position="244"/>
    </location>
    <ligand>
        <name>K(+)</name>
        <dbReference type="ChEBI" id="CHEBI:29103"/>
    </ligand>
</feature>
<keyword evidence="11 12" id="KW-0119">Carbohydrate metabolism</keyword>
<reference evidence="15 16" key="1">
    <citation type="submission" date="2015-02" db="EMBL/GenBank/DDBJ databases">
        <title>Draft genome sequences of ten Microbacterium spp. with emphasis on heavy metal contaminated environments.</title>
        <authorList>
            <person name="Corretto E."/>
        </authorList>
    </citation>
    <scope>NUCLEOTIDE SEQUENCE [LARGE SCALE GENOMIC DNA]</scope>
    <source>
        <strain evidence="15 16">DSM 12966</strain>
    </source>
</reference>
<dbReference type="UniPathway" id="UPA00916">
    <property type="reaction ID" value="UER00889"/>
</dbReference>
<comment type="catalytic activity">
    <reaction evidence="12">
        <text>D-ribose + ATP = D-ribose 5-phosphate + ADP + H(+)</text>
        <dbReference type="Rhea" id="RHEA:13697"/>
        <dbReference type="ChEBI" id="CHEBI:15378"/>
        <dbReference type="ChEBI" id="CHEBI:30616"/>
        <dbReference type="ChEBI" id="CHEBI:47013"/>
        <dbReference type="ChEBI" id="CHEBI:78346"/>
        <dbReference type="ChEBI" id="CHEBI:456216"/>
        <dbReference type="EC" id="2.7.1.15"/>
    </reaction>
</comment>
<keyword evidence="8 12" id="KW-0067">ATP-binding</keyword>
<dbReference type="InterPro" id="IPR002173">
    <property type="entry name" value="Carboh/pur_kinase_PfkB_CS"/>
</dbReference>
<dbReference type="Proteomes" id="UP000033572">
    <property type="component" value="Unassembled WGS sequence"/>
</dbReference>
<feature type="binding site" evidence="12">
    <location>
        <position position="281"/>
    </location>
    <ligand>
        <name>K(+)</name>
        <dbReference type="ChEBI" id="CHEBI:29103"/>
    </ligand>
</feature>
<feature type="compositionally biased region" description="Polar residues" evidence="13">
    <location>
        <begin position="1"/>
        <end position="12"/>
    </location>
</feature>
<dbReference type="GO" id="GO:0005829">
    <property type="term" value="C:cytosol"/>
    <property type="evidence" value="ECO:0007669"/>
    <property type="project" value="TreeGrafter"/>
</dbReference>
<dbReference type="GO" id="GO:0004747">
    <property type="term" value="F:ribokinase activity"/>
    <property type="evidence" value="ECO:0007669"/>
    <property type="project" value="UniProtKB-UniRule"/>
</dbReference>
<evidence type="ECO:0000256" key="1">
    <source>
        <dbReference type="ARBA" id="ARBA00005380"/>
    </source>
</evidence>
<feature type="binding site" evidence="12">
    <location>
        <begin position="247"/>
        <end position="248"/>
    </location>
    <ligand>
        <name>ATP</name>
        <dbReference type="ChEBI" id="CHEBI:30616"/>
    </ligand>
</feature>
<feature type="binding site" evidence="12">
    <location>
        <begin position="216"/>
        <end position="221"/>
    </location>
    <ligand>
        <name>ATP</name>
        <dbReference type="ChEBI" id="CHEBI:30616"/>
    </ligand>
</feature>
<evidence type="ECO:0000313" key="15">
    <source>
        <dbReference type="EMBL" id="KJL21673.1"/>
    </source>
</evidence>
<evidence type="ECO:0000256" key="3">
    <source>
        <dbReference type="ARBA" id="ARBA00016943"/>
    </source>
</evidence>
<evidence type="ECO:0000256" key="10">
    <source>
        <dbReference type="ARBA" id="ARBA00022958"/>
    </source>
</evidence>
<dbReference type="EC" id="2.7.1.15" evidence="2 12"/>
<feature type="binding site" evidence="12">
    <location>
        <position position="287"/>
    </location>
    <ligand>
        <name>K(+)</name>
        <dbReference type="ChEBI" id="CHEBI:29103"/>
    </ligand>
</feature>
<accession>A0A0F0KLE1</accession>
<dbReference type="InterPro" id="IPR002139">
    <property type="entry name" value="Ribo/fructo_kinase"/>
</dbReference>
<dbReference type="HAMAP" id="MF_01987">
    <property type="entry name" value="Ribokinase"/>
    <property type="match status" value="1"/>
</dbReference>
<dbReference type="PANTHER" id="PTHR10584">
    <property type="entry name" value="SUGAR KINASE"/>
    <property type="match status" value="1"/>
</dbReference>
<dbReference type="Pfam" id="PF00294">
    <property type="entry name" value="PfkB"/>
    <property type="match status" value="1"/>
</dbReference>
<evidence type="ECO:0000256" key="2">
    <source>
        <dbReference type="ARBA" id="ARBA00012035"/>
    </source>
</evidence>
<dbReference type="InterPro" id="IPR011877">
    <property type="entry name" value="Ribokinase"/>
</dbReference>
<dbReference type="PRINTS" id="PR00990">
    <property type="entry name" value="RIBOKINASE"/>
</dbReference>
<evidence type="ECO:0000256" key="8">
    <source>
        <dbReference type="ARBA" id="ARBA00022840"/>
    </source>
</evidence>
<comment type="function">
    <text evidence="12">Catalyzes the phosphorylation of ribose at O-5 in a reaction requiring ATP and magnesium. The resulting D-ribose-5-phosphate can then be used either for sythesis of nucleotides, histidine, and tryptophan, or as a component of the pentose phosphate pathway.</text>
</comment>
<feature type="domain" description="Carbohydrate kinase PfkB" evidence="14">
    <location>
        <begin position="3"/>
        <end position="289"/>
    </location>
</feature>
<keyword evidence="12" id="KW-0963">Cytoplasm</keyword>
<evidence type="ECO:0000256" key="6">
    <source>
        <dbReference type="ARBA" id="ARBA00022741"/>
    </source>
</evidence>
<gene>
    <name evidence="15" type="primary">rbsK_2</name>
    <name evidence="12" type="synonym">rbsK</name>
    <name evidence="15" type="ORF">RN50_01571</name>
</gene>
<keyword evidence="4 12" id="KW-0808">Transferase</keyword>
<feature type="binding site" evidence="12">
    <location>
        <position position="242"/>
    </location>
    <ligand>
        <name>K(+)</name>
        <dbReference type="ChEBI" id="CHEBI:29103"/>
    </ligand>
</feature>
<feature type="binding site" evidence="12">
    <location>
        <begin position="6"/>
        <end position="8"/>
    </location>
    <ligand>
        <name>substrate</name>
    </ligand>
</feature>
<dbReference type="EMBL" id="JYIU01000040">
    <property type="protein sequence ID" value="KJL21673.1"/>
    <property type="molecule type" value="Genomic_DNA"/>
</dbReference>
<feature type="binding site" evidence="12">
    <location>
        <position position="179"/>
    </location>
    <ligand>
        <name>ATP</name>
        <dbReference type="ChEBI" id="CHEBI:30616"/>
    </ligand>
</feature>
<keyword evidence="9 12" id="KW-0460">Magnesium</keyword>
<evidence type="ECO:0000256" key="4">
    <source>
        <dbReference type="ARBA" id="ARBA00022679"/>
    </source>
</evidence>
<evidence type="ECO:0000256" key="5">
    <source>
        <dbReference type="ARBA" id="ARBA00022723"/>
    </source>
</evidence>
<keyword evidence="6 12" id="KW-0547">Nucleotide-binding</keyword>
<feature type="binding site" evidence="12">
    <location>
        <position position="135"/>
    </location>
    <ligand>
        <name>substrate</name>
    </ligand>
</feature>
<comment type="subunit">
    <text evidence="12">Homodimer.</text>
</comment>
<comment type="similarity">
    <text evidence="12">Belongs to the carbohydrate kinase PfkB family. Ribokinase subfamily.</text>
</comment>
<dbReference type="PROSITE" id="PS00584">
    <property type="entry name" value="PFKB_KINASES_2"/>
    <property type="match status" value="1"/>
</dbReference>
<comment type="subcellular location">
    <subcellularLocation>
        <location evidence="12">Cytoplasm</location>
    </subcellularLocation>
</comment>
<dbReference type="InterPro" id="IPR011611">
    <property type="entry name" value="PfkB_dom"/>
</dbReference>
<keyword evidence="5 12" id="KW-0479">Metal-binding</keyword>
<comment type="cofactor">
    <cofactor evidence="12">
        <name>Mg(2+)</name>
        <dbReference type="ChEBI" id="CHEBI:18420"/>
    </cofactor>
    <text evidence="12">Requires a divalent cation, most likely magnesium in vivo, as an electrophilic catalyst to aid phosphoryl group transfer. It is the chelate of the metal and the nucleotide that is the actual substrate.</text>
</comment>
<comment type="caution">
    <text evidence="15">The sequence shown here is derived from an EMBL/GenBank/DDBJ whole genome shotgun (WGS) entry which is preliminary data.</text>
</comment>
<dbReference type="AlphaFoldDB" id="A0A0F0KLE1"/>
<comment type="similarity">
    <text evidence="1">Belongs to the carbohydrate kinase pfkB family.</text>
</comment>
<feature type="region of interest" description="Disordered" evidence="13">
    <location>
        <begin position="1"/>
        <end position="29"/>
    </location>
</feature>
<dbReference type="InterPro" id="IPR029056">
    <property type="entry name" value="Ribokinase-like"/>
</dbReference>
<evidence type="ECO:0000256" key="13">
    <source>
        <dbReference type="SAM" id="MobiDB-lite"/>
    </source>
</evidence>
<dbReference type="GO" id="GO:0005524">
    <property type="term" value="F:ATP binding"/>
    <property type="evidence" value="ECO:0007669"/>
    <property type="project" value="UniProtKB-UniRule"/>
</dbReference>
<evidence type="ECO:0000256" key="7">
    <source>
        <dbReference type="ARBA" id="ARBA00022777"/>
    </source>
</evidence>
<dbReference type="SUPFAM" id="SSF53613">
    <property type="entry name" value="Ribokinase-like"/>
    <property type="match status" value="1"/>
</dbReference>
<comment type="pathway">
    <text evidence="12">Carbohydrate metabolism; D-ribose degradation; D-ribose 5-phosphate from beta-D-ribopyranose: step 2/2.</text>
</comment>
<protein>
    <recommendedName>
        <fullName evidence="3 12">Ribokinase</fullName>
        <shortName evidence="12">RK</shortName>
        <ecNumber evidence="2 12">2.7.1.15</ecNumber>
    </recommendedName>
</protein>
<dbReference type="PANTHER" id="PTHR10584:SF166">
    <property type="entry name" value="RIBOKINASE"/>
    <property type="match status" value="1"/>
</dbReference>
<comment type="caution">
    <text evidence="12">Lacks conserved residue(s) required for the propagation of feature annotation.</text>
</comment>
<dbReference type="CDD" id="cd01174">
    <property type="entry name" value="ribokinase"/>
    <property type="match status" value="1"/>
</dbReference>
<dbReference type="Gene3D" id="3.40.1190.20">
    <property type="match status" value="1"/>
</dbReference>
<feature type="binding site" evidence="12">
    <location>
        <position position="283"/>
    </location>
    <ligand>
        <name>K(+)</name>
        <dbReference type="ChEBI" id="CHEBI:29103"/>
    </ligand>
</feature>
<keyword evidence="16" id="KW-1185">Reference proteome</keyword>
<name>A0A0F0KLE1_9MICO</name>
<dbReference type="GO" id="GO:0046872">
    <property type="term" value="F:metal ion binding"/>
    <property type="evidence" value="ECO:0007669"/>
    <property type="project" value="UniProtKB-KW"/>
</dbReference>